<dbReference type="EMBL" id="CP009506">
    <property type="protein sequence ID" value="AKB27765.1"/>
    <property type="molecule type" value="Genomic_DNA"/>
</dbReference>
<dbReference type="Pfam" id="PF18766">
    <property type="entry name" value="SWI2_SNF2"/>
    <property type="match status" value="1"/>
</dbReference>
<name>A0A0E3P589_9EURY</name>
<dbReference type="InterPro" id="IPR014001">
    <property type="entry name" value="Helicase_ATP-bd"/>
</dbReference>
<dbReference type="InterPro" id="IPR007409">
    <property type="entry name" value="Restrct_endonuc_type1_HsdR_N"/>
</dbReference>
<dbReference type="EC" id="3.1.21.3" evidence="3"/>
<dbReference type="InterPro" id="IPR004473">
    <property type="entry name" value="Restrct_endonuc_typeI_HsdR"/>
</dbReference>
<evidence type="ECO:0000256" key="2">
    <source>
        <dbReference type="ARBA" id="ARBA00008598"/>
    </source>
</evidence>
<dbReference type="SMART" id="SM00487">
    <property type="entry name" value="DEXDc"/>
    <property type="match status" value="1"/>
</dbReference>
<keyword evidence="4" id="KW-0540">Nuclease</keyword>
<evidence type="ECO:0000256" key="8">
    <source>
        <dbReference type="ARBA" id="ARBA00022801"/>
    </source>
</evidence>
<keyword evidence="13" id="KW-1185">Reference proteome</keyword>
<dbReference type="Proteomes" id="UP000033111">
    <property type="component" value="Chromosome"/>
</dbReference>
<reference evidence="12 13" key="1">
    <citation type="submission" date="2014-07" db="EMBL/GenBank/DDBJ databases">
        <title>Methanogenic archaea and the global carbon cycle.</title>
        <authorList>
            <person name="Henriksen J.R."/>
            <person name="Luke J."/>
            <person name="Reinhart S."/>
            <person name="Benedict M.N."/>
            <person name="Youngblut N.D."/>
            <person name="Metcalf M.E."/>
            <person name="Whitaker R.J."/>
            <person name="Metcalf W.W."/>
        </authorList>
    </citation>
    <scope>NUCLEOTIDE SEQUENCE [LARGE SCALE GENOMIC DNA]</scope>
    <source>
        <strain evidence="12 13">T4/M</strain>
    </source>
</reference>
<dbReference type="GO" id="GO:0120545">
    <property type="term" value="F:nucleic acid conformation isomerase activity"/>
    <property type="evidence" value="ECO:0007669"/>
    <property type="project" value="UniProtKB-ARBA"/>
</dbReference>
<dbReference type="SUPFAM" id="SSF52540">
    <property type="entry name" value="P-loop containing nucleoside triphosphate hydrolases"/>
    <property type="match status" value="2"/>
</dbReference>
<dbReference type="CDD" id="cd22332">
    <property type="entry name" value="HsdR_N"/>
    <property type="match status" value="1"/>
</dbReference>
<dbReference type="InterPro" id="IPR027417">
    <property type="entry name" value="P-loop_NTPase"/>
</dbReference>
<dbReference type="Gene3D" id="3.90.1570.50">
    <property type="match status" value="1"/>
</dbReference>
<dbReference type="GO" id="GO:0009035">
    <property type="term" value="F:type I site-specific deoxyribonuclease activity"/>
    <property type="evidence" value="ECO:0007669"/>
    <property type="project" value="UniProtKB-EC"/>
</dbReference>
<dbReference type="GO" id="GO:0009307">
    <property type="term" value="P:DNA restriction-modification system"/>
    <property type="evidence" value="ECO:0007669"/>
    <property type="project" value="UniProtKB-KW"/>
</dbReference>
<dbReference type="InterPro" id="IPR040980">
    <property type="entry name" value="SWI2_SNF2"/>
</dbReference>
<dbReference type="Gene3D" id="3.40.50.300">
    <property type="entry name" value="P-loop containing nucleotide triphosphate hydrolases"/>
    <property type="match status" value="3"/>
</dbReference>
<dbReference type="CDD" id="cd18030">
    <property type="entry name" value="DEXHc_RE_I_HsdR"/>
    <property type="match status" value="1"/>
</dbReference>
<dbReference type="Pfam" id="PF22679">
    <property type="entry name" value="T1R_D3-like"/>
    <property type="match status" value="1"/>
</dbReference>
<feature type="domain" description="Helicase ATP-binding" evidence="11">
    <location>
        <begin position="308"/>
        <end position="494"/>
    </location>
</feature>
<dbReference type="GO" id="GO:0003677">
    <property type="term" value="F:DNA binding"/>
    <property type="evidence" value="ECO:0007669"/>
    <property type="project" value="UniProtKB-KW"/>
</dbReference>
<comment type="catalytic activity">
    <reaction evidence="1">
        <text>Endonucleolytic cleavage of DNA to give random double-stranded fragments with terminal 5'-phosphates, ATP is simultaneously hydrolyzed.</text>
        <dbReference type="EC" id="3.1.21.3"/>
    </reaction>
</comment>
<dbReference type="PANTHER" id="PTHR30195:SF15">
    <property type="entry name" value="TYPE I RESTRICTION ENZYME HINDI ENDONUCLEASE SUBUNIT"/>
    <property type="match status" value="1"/>
</dbReference>
<evidence type="ECO:0000313" key="12">
    <source>
        <dbReference type="EMBL" id="AKB27765.1"/>
    </source>
</evidence>
<keyword evidence="6" id="KW-0680">Restriction system</keyword>
<evidence type="ECO:0000256" key="4">
    <source>
        <dbReference type="ARBA" id="ARBA00022722"/>
    </source>
</evidence>
<evidence type="ECO:0000256" key="3">
    <source>
        <dbReference type="ARBA" id="ARBA00012654"/>
    </source>
</evidence>
<dbReference type="InterPro" id="IPR051268">
    <property type="entry name" value="Type-I_R_enzyme_R_subunit"/>
</dbReference>
<dbReference type="GO" id="GO:0005524">
    <property type="term" value="F:ATP binding"/>
    <property type="evidence" value="ECO:0007669"/>
    <property type="project" value="UniProtKB-KW"/>
</dbReference>
<dbReference type="AlphaFoldDB" id="A0A0E3P589"/>
<dbReference type="REBASE" id="109039">
    <property type="entry name" value="MsiT4MORF1042P"/>
</dbReference>
<evidence type="ECO:0000256" key="1">
    <source>
        <dbReference type="ARBA" id="ARBA00000851"/>
    </source>
</evidence>
<evidence type="ECO:0000256" key="10">
    <source>
        <dbReference type="ARBA" id="ARBA00023125"/>
    </source>
</evidence>
<dbReference type="KEGG" id="msw:MSSIT_1046"/>
<keyword evidence="7" id="KW-0255">Endonuclease</keyword>
<accession>A0A0E3P589</accession>
<evidence type="ECO:0000256" key="5">
    <source>
        <dbReference type="ARBA" id="ARBA00022741"/>
    </source>
</evidence>
<dbReference type="PROSITE" id="PS51192">
    <property type="entry name" value="HELICASE_ATP_BIND_1"/>
    <property type="match status" value="1"/>
</dbReference>
<dbReference type="NCBIfam" id="TIGR00348">
    <property type="entry name" value="hsdR"/>
    <property type="match status" value="1"/>
</dbReference>
<proteinExistence type="inferred from homology"/>
<organism evidence="12 13">
    <name type="scientific">Methanosarcina siciliae T4/M</name>
    <dbReference type="NCBI Taxonomy" id="1434120"/>
    <lineage>
        <taxon>Archaea</taxon>
        <taxon>Methanobacteriati</taxon>
        <taxon>Methanobacteriota</taxon>
        <taxon>Stenosarchaea group</taxon>
        <taxon>Methanomicrobia</taxon>
        <taxon>Methanosarcinales</taxon>
        <taxon>Methanosarcinaceae</taxon>
        <taxon>Methanosarcina</taxon>
    </lineage>
</organism>
<gene>
    <name evidence="12" type="ORF">MSSIT_1046</name>
</gene>
<dbReference type="PATRIC" id="fig|1434120.4.peg.1330"/>
<evidence type="ECO:0000256" key="6">
    <source>
        <dbReference type="ARBA" id="ARBA00022747"/>
    </source>
</evidence>
<dbReference type="CDD" id="cd18800">
    <property type="entry name" value="SF2_C_EcoR124I-like"/>
    <property type="match status" value="1"/>
</dbReference>
<dbReference type="Pfam" id="PF04313">
    <property type="entry name" value="HSDR_N"/>
    <property type="match status" value="1"/>
</dbReference>
<dbReference type="InterPro" id="IPR021810">
    <property type="entry name" value="T1RH-like_C"/>
</dbReference>
<keyword evidence="8 12" id="KW-0378">Hydrolase</keyword>
<dbReference type="Pfam" id="PF11867">
    <property type="entry name" value="T1RH-like_C"/>
    <property type="match status" value="1"/>
</dbReference>
<dbReference type="HOGENOM" id="CLU_005762_1_0_2"/>
<dbReference type="PANTHER" id="PTHR30195">
    <property type="entry name" value="TYPE I SITE-SPECIFIC DEOXYRIBONUCLEASE PROTEIN SUBUNIT M AND R"/>
    <property type="match status" value="1"/>
</dbReference>
<evidence type="ECO:0000256" key="7">
    <source>
        <dbReference type="ARBA" id="ARBA00022759"/>
    </source>
</evidence>
<sequence>MPLKIKNQTKKKGEIPIPAIIPESEVEAAALEILSELGYDYLYGPGIAPETEDAEREDFGTVILPRRLRAAVDRLNPKIPAGAREEAIKKVLRAESQDLVHNNRAFHNMLVNGVDVEYQGQDGETVYDKVWLFDFSEALKNEFLAVNQFTIVEDGNNRRPDIILFVNGLPLVVVELKRPDEESGFEDEEIIWDAYRQFQTYKKEIPGLFRYNAFLLISDGQDAMVGTLTSNREWFVPWKTIDGEKVADFKVPPMEVLFRGMCRPEILLDLVRHFIVFEDDRGKVIKKLARYHQYHAVNRAVEKTKLASMPDGDRKCGVVWHTQGSGKSLSMVFYAGKLALELDNPTIVVLTDRNDLDGQLFDNFARCSEILRQQPVQADTRAHLRELLAVASGGIVFTTIQKFSPEGEEDQFPTLSERRNIIVIADEAHRSQYGFDAKIRERKVEDEKVAEISYGFAKHMRDALPNASFIGFTGTPIELDDRSTPAVFGDYIDIYDIEQAVNDGVTVKIFYESRLSKLDLVKEARETLDADFSKITDDRDSYEAEKLKSRWSRLEVVVGSEDNLKKLASDIVFHFEKRLEDGMDGKGMIVCMSRRMCADLYSEIVALRSEWHSEDDLKGEIKVIITGSAADDEVLQPHIRNKRLRTKIRDRMQDPTDPLKLVIVCDMWLTGFDAPCLHTMYFMKWLQGHNLMQAIARVNRVFRDKPGGLIVDYVGLLYDLKYAMANYTRSGGRGSPADYKDEAVELMLEKYEIVRDIFYGFDYMRIFSAFPKEKLTIVREGADFILSKGRTEDERTQEKKRFIQHVTELSKAFALSVPHPEADRIRDELAYFQAVRTILVKVDRKPAKSKYEMNSAIKELVSKSIANEEIIDVFDAVGIKKPDISILSEDFLAEVRDLPQKNLAYEVLKKLLYDEIRTRSRRNLIQSKSFAEMLERAINEYKNRGIDTIQVIEELLDLAKKINEADKRSETTGLSEEELAFYDALADNESAVDVLGDATLRLMAAELVKIIRQNAGVDWTLRKNIQAKMRVSVKRLLKKYGYPPDMQKLATENILKQAELLCRDVGFSVA</sequence>
<dbReference type="InterPro" id="IPR055180">
    <property type="entry name" value="HsdR_RecA-like_helicase_dom_2"/>
</dbReference>
<keyword evidence="10" id="KW-0238">DNA-binding</keyword>
<evidence type="ECO:0000313" key="13">
    <source>
        <dbReference type="Proteomes" id="UP000033111"/>
    </source>
</evidence>
<protein>
    <recommendedName>
        <fullName evidence="3">type I site-specific deoxyribonuclease</fullName>
        <ecNumber evidence="3">3.1.21.3</ecNumber>
    </recommendedName>
</protein>
<evidence type="ECO:0000256" key="9">
    <source>
        <dbReference type="ARBA" id="ARBA00022840"/>
    </source>
</evidence>
<keyword evidence="5" id="KW-0547">Nucleotide-binding</keyword>
<keyword evidence="9" id="KW-0067">ATP-binding</keyword>
<comment type="similarity">
    <text evidence="2">Belongs to the HsdR family.</text>
</comment>
<evidence type="ECO:0000259" key="11">
    <source>
        <dbReference type="PROSITE" id="PS51192"/>
    </source>
</evidence>